<dbReference type="Pfam" id="PF00583">
    <property type="entry name" value="Acetyltransf_1"/>
    <property type="match status" value="1"/>
</dbReference>
<dbReference type="InterPro" id="IPR016181">
    <property type="entry name" value="Acyl_CoA_acyltransferase"/>
</dbReference>
<name>A0A438MAY2_9ACTN</name>
<dbReference type="AlphaFoldDB" id="A0A438MAY2"/>
<keyword evidence="2" id="KW-0012">Acyltransferase</keyword>
<dbReference type="InterPro" id="IPR050832">
    <property type="entry name" value="Bact_Acetyltransf"/>
</dbReference>
<feature type="domain" description="N-acetyltransferase" evidence="3">
    <location>
        <begin position="20"/>
        <end position="158"/>
    </location>
</feature>
<evidence type="ECO:0000313" key="4">
    <source>
        <dbReference type="EMBL" id="RVX42880.1"/>
    </source>
</evidence>
<evidence type="ECO:0000256" key="2">
    <source>
        <dbReference type="ARBA" id="ARBA00023315"/>
    </source>
</evidence>
<dbReference type="Proteomes" id="UP000284824">
    <property type="component" value="Unassembled WGS sequence"/>
</dbReference>
<gene>
    <name evidence="4" type="ORF">EDD27_5545</name>
</gene>
<dbReference type="PANTHER" id="PTHR43877:SF1">
    <property type="entry name" value="ACETYLTRANSFERASE"/>
    <property type="match status" value="1"/>
</dbReference>
<dbReference type="Gene3D" id="3.40.630.30">
    <property type="match status" value="1"/>
</dbReference>
<keyword evidence="1 4" id="KW-0808">Transferase</keyword>
<evidence type="ECO:0000259" key="3">
    <source>
        <dbReference type="PROSITE" id="PS51186"/>
    </source>
</evidence>
<evidence type="ECO:0000313" key="5">
    <source>
        <dbReference type="Proteomes" id="UP000284824"/>
    </source>
</evidence>
<dbReference type="GO" id="GO:0016747">
    <property type="term" value="F:acyltransferase activity, transferring groups other than amino-acyl groups"/>
    <property type="evidence" value="ECO:0007669"/>
    <property type="project" value="InterPro"/>
</dbReference>
<dbReference type="PANTHER" id="PTHR43877">
    <property type="entry name" value="AMINOALKYLPHOSPHONATE N-ACETYLTRANSFERASE-RELATED-RELATED"/>
    <property type="match status" value="1"/>
</dbReference>
<organism evidence="4 5">
    <name type="scientific">Nonomuraea polychroma</name>
    <dbReference type="NCBI Taxonomy" id="46176"/>
    <lineage>
        <taxon>Bacteria</taxon>
        <taxon>Bacillati</taxon>
        <taxon>Actinomycetota</taxon>
        <taxon>Actinomycetes</taxon>
        <taxon>Streptosporangiales</taxon>
        <taxon>Streptosporangiaceae</taxon>
        <taxon>Nonomuraea</taxon>
    </lineage>
</organism>
<comment type="caution">
    <text evidence="4">The sequence shown here is derived from an EMBL/GenBank/DDBJ whole genome shotgun (WGS) entry which is preliminary data.</text>
</comment>
<dbReference type="CDD" id="cd04301">
    <property type="entry name" value="NAT_SF"/>
    <property type="match status" value="1"/>
</dbReference>
<proteinExistence type="predicted"/>
<dbReference type="EMBL" id="SAUN01000001">
    <property type="protein sequence ID" value="RVX42880.1"/>
    <property type="molecule type" value="Genomic_DNA"/>
</dbReference>
<dbReference type="InterPro" id="IPR000182">
    <property type="entry name" value="GNAT_dom"/>
</dbReference>
<keyword evidence="5" id="KW-1185">Reference proteome</keyword>
<reference evidence="4 5" key="1">
    <citation type="submission" date="2019-01" db="EMBL/GenBank/DDBJ databases">
        <title>Sequencing the genomes of 1000 actinobacteria strains.</title>
        <authorList>
            <person name="Klenk H.-P."/>
        </authorList>
    </citation>
    <scope>NUCLEOTIDE SEQUENCE [LARGE SCALE GENOMIC DNA]</scope>
    <source>
        <strain evidence="4 5">DSM 43925</strain>
    </source>
</reference>
<dbReference type="SUPFAM" id="SSF55729">
    <property type="entry name" value="Acyl-CoA N-acyltransferases (Nat)"/>
    <property type="match status" value="1"/>
</dbReference>
<sequence>MFAQAMQHRLVSLVMTADDLLIRRAEKADADEVFALAREFGLTFRPEREAFDAALPELLANEDALLLTAVVNGRVHGYLLGFVHLTLFANGPVAWVEEAMVQSGLRRQGLGRALLEEFEQWARSRKAGYVAMATRRAPEFYHALGYEASATFFRKVLR</sequence>
<protein>
    <submittedName>
        <fullName evidence="4">Putative N-acetyltransferase YhbS</fullName>
    </submittedName>
</protein>
<dbReference type="PROSITE" id="PS51186">
    <property type="entry name" value="GNAT"/>
    <property type="match status" value="1"/>
</dbReference>
<accession>A0A438MAY2</accession>
<evidence type="ECO:0000256" key="1">
    <source>
        <dbReference type="ARBA" id="ARBA00022679"/>
    </source>
</evidence>